<dbReference type="AlphaFoldDB" id="A0A976ICV9"/>
<keyword evidence="2" id="KW-1185">Reference proteome</keyword>
<proteinExistence type="predicted"/>
<sequence length="81" mass="8641">MANIDKNGAGDCVVAAHVDVDALTDIVYSDLDEQNDYVDDDILSFSSPPSSHALHVAQYLSFSINLVTCGDVKAFYAASSK</sequence>
<gene>
    <name evidence="1" type="ORF">CCR75_008508</name>
</gene>
<comment type="caution">
    <text evidence="1">The sequence shown here is derived from an EMBL/GenBank/DDBJ whole genome shotgun (WGS) entry which is preliminary data.</text>
</comment>
<evidence type="ECO:0000313" key="1">
    <source>
        <dbReference type="EMBL" id="TDH66900.1"/>
    </source>
</evidence>
<organism evidence="1 2">
    <name type="scientific">Bremia lactucae</name>
    <name type="common">Lettuce downy mildew</name>
    <dbReference type="NCBI Taxonomy" id="4779"/>
    <lineage>
        <taxon>Eukaryota</taxon>
        <taxon>Sar</taxon>
        <taxon>Stramenopiles</taxon>
        <taxon>Oomycota</taxon>
        <taxon>Peronosporomycetes</taxon>
        <taxon>Peronosporales</taxon>
        <taxon>Peronosporaceae</taxon>
        <taxon>Bremia</taxon>
    </lineage>
</organism>
<reference evidence="1 2" key="1">
    <citation type="journal article" date="2021" name="Genome Biol.">
        <title>AFLAP: assembly-free linkage analysis pipeline using k-mers from genome sequencing data.</title>
        <authorList>
            <person name="Fletcher K."/>
            <person name="Zhang L."/>
            <person name="Gil J."/>
            <person name="Han R."/>
            <person name="Cavanaugh K."/>
            <person name="Michelmore R."/>
        </authorList>
    </citation>
    <scope>NUCLEOTIDE SEQUENCE [LARGE SCALE GENOMIC DNA]</scope>
    <source>
        <strain evidence="1 2">SF5</strain>
    </source>
</reference>
<dbReference type="RefSeq" id="XP_067816399.1">
    <property type="nucleotide sequence ID" value="XM_067966560.1"/>
</dbReference>
<dbReference type="GeneID" id="94352231"/>
<dbReference type="EMBL" id="SHOA02000013">
    <property type="protein sequence ID" value="TDH66900.1"/>
    <property type="molecule type" value="Genomic_DNA"/>
</dbReference>
<name>A0A976ICV9_BRELC</name>
<dbReference type="KEGG" id="blac:94352231"/>
<accession>A0A976ICV9</accession>
<protein>
    <submittedName>
        <fullName evidence="1">Uncharacterized protein</fullName>
    </submittedName>
</protein>
<evidence type="ECO:0000313" key="2">
    <source>
        <dbReference type="Proteomes" id="UP000294530"/>
    </source>
</evidence>
<dbReference type="Proteomes" id="UP000294530">
    <property type="component" value="Unassembled WGS sequence"/>
</dbReference>